<dbReference type="GeneID" id="6994145"/>
<dbReference type="Proteomes" id="UP000001460">
    <property type="component" value="Unassembled WGS sequence"/>
</dbReference>
<reference evidence="1" key="1">
    <citation type="submission" date="2008-06" db="EMBL/GenBank/DDBJ databases">
        <authorList>
            <person name="Lorenzi H."/>
            <person name="Inman J."/>
            <person name="Miller J."/>
            <person name="Schobel S."/>
            <person name="Amedeo P."/>
            <person name="Caler E.V."/>
            <person name="da Silva J."/>
        </authorList>
    </citation>
    <scope>NUCLEOTIDE SEQUENCE [LARGE SCALE GENOMIC DNA]</scope>
    <source>
        <strain evidence="1">RN66</strain>
    </source>
</reference>
<proteinExistence type="predicted"/>
<dbReference type="VEuPathDB" id="CryptoDB:CMU_042030"/>
<sequence length="349" mass="39760">MMSLRLKFLALIGTIICIGDSVYGVLFDQAKTSWIFSRQADAWLSKVKSYSTFVVAKEANSTDISELFASYEVADNETIKKYFGDTTDFVYEYFLNGYGLNIEKLRYLSLDSNSTDTTFFWPDDTNKWAQVSFVKSEEVTNPNFTMTTFNNPDYLKSVQEVSVRFEILESDKFIWGGQYLCNELVQFQLSNETPRSPMIPSPHTNRNLYAKQGQQLWYGYLLSTMNNETSIIGTFASSAPENVNTVLKQYIFSRSFAFQTPFLKKQKYPELGQYDSITSLVAISDIRNKNTYLKTGILSSPARPGLLIPSHKTGNNDAYPSPATPYNYKNPLGPVFTPSKKCYDFLYTI</sequence>
<gene>
    <name evidence="1" type="ORF">CMU_042030</name>
</gene>
<dbReference type="OMA" id="NNDAYPS"/>
<accession>B6AA89</accession>
<protein>
    <submittedName>
        <fullName evidence="1">Uncharacterized protein</fullName>
    </submittedName>
</protein>
<name>B6AA89_CRYMR</name>
<dbReference type="RefSeq" id="XP_002139479.1">
    <property type="nucleotide sequence ID" value="XM_002139443.1"/>
</dbReference>
<dbReference type="OrthoDB" id="341189at2759"/>
<evidence type="ECO:0000313" key="1">
    <source>
        <dbReference type="EMBL" id="EEA05130.1"/>
    </source>
</evidence>
<keyword evidence="2" id="KW-1185">Reference proteome</keyword>
<evidence type="ECO:0000313" key="2">
    <source>
        <dbReference type="Proteomes" id="UP000001460"/>
    </source>
</evidence>
<organism evidence="1 2">
    <name type="scientific">Cryptosporidium muris (strain RN66)</name>
    <dbReference type="NCBI Taxonomy" id="441375"/>
    <lineage>
        <taxon>Eukaryota</taxon>
        <taxon>Sar</taxon>
        <taxon>Alveolata</taxon>
        <taxon>Apicomplexa</taxon>
        <taxon>Conoidasida</taxon>
        <taxon>Coccidia</taxon>
        <taxon>Eucoccidiorida</taxon>
        <taxon>Eimeriorina</taxon>
        <taxon>Cryptosporidiidae</taxon>
        <taxon>Cryptosporidium</taxon>
    </lineage>
</organism>
<dbReference type="AlphaFoldDB" id="B6AA89"/>
<dbReference type="EMBL" id="DS989726">
    <property type="protein sequence ID" value="EEA05130.1"/>
    <property type="molecule type" value="Genomic_DNA"/>
</dbReference>